<reference evidence="1" key="2">
    <citation type="submission" date="2020-11" db="EMBL/GenBank/DDBJ databases">
        <authorList>
            <person name="McCartney M.A."/>
            <person name="Auch B."/>
            <person name="Kono T."/>
            <person name="Mallez S."/>
            <person name="Becker A."/>
            <person name="Gohl D.M."/>
            <person name="Silverstein K.A.T."/>
            <person name="Koren S."/>
            <person name="Bechman K.B."/>
            <person name="Herman A."/>
            <person name="Abrahante J.E."/>
            <person name="Garbe J."/>
        </authorList>
    </citation>
    <scope>NUCLEOTIDE SEQUENCE</scope>
    <source>
        <strain evidence="1">Duluth1</strain>
        <tissue evidence="1">Whole animal</tissue>
    </source>
</reference>
<evidence type="ECO:0000313" key="1">
    <source>
        <dbReference type="EMBL" id="KAH3793245.1"/>
    </source>
</evidence>
<evidence type="ECO:0008006" key="3">
    <source>
        <dbReference type="Google" id="ProtNLM"/>
    </source>
</evidence>
<name>A0A9D4FAW7_DREPO</name>
<organism evidence="1 2">
    <name type="scientific">Dreissena polymorpha</name>
    <name type="common">Zebra mussel</name>
    <name type="synonym">Mytilus polymorpha</name>
    <dbReference type="NCBI Taxonomy" id="45954"/>
    <lineage>
        <taxon>Eukaryota</taxon>
        <taxon>Metazoa</taxon>
        <taxon>Spiralia</taxon>
        <taxon>Lophotrochozoa</taxon>
        <taxon>Mollusca</taxon>
        <taxon>Bivalvia</taxon>
        <taxon>Autobranchia</taxon>
        <taxon>Heteroconchia</taxon>
        <taxon>Euheterodonta</taxon>
        <taxon>Imparidentia</taxon>
        <taxon>Neoheterodontei</taxon>
        <taxon>Myida</taxon>
        <taxon>Dreissenoidea</taxon>
        <taxon>Dreissenidae</taxon>
        <taxon>Dreissena</taxon>
    </lineage>
</organism>
<dbReference type="AlphaFoldDB" id="A0A9D4FAW7"/>
<reference evidence="1" key="1">
    <citation type="journal article" date="2019" name="bioRxiv">
        <title>The Genome of the Zebra Mussel, Dreissena polymorpha: A Resource for Invasive Species Research.</title>
        <authorList>
            <person name="McCartney M.A."/>
            <person name="Auch B."/>
            <person name="Kono T."/>
            <person name="Mallez S."/>
            <person name="Zhang Y."/>
            <person name="Obille A."/>
            <person name="Becker A."/>
            <person name="Abrahante J.E."/>
            <person name="Garbe J."/>
            <person name="Badalamenti J.P."/>
            <person name="Herman A."/>
            <person name="Mangelson H."/>
            <person name="Liachko I."/>
            <person name="Sullivan S."/>
            <person name="Sone E.D."/>
            <person name="Koren S."/>
            <person name="Silverstein K.A.T."/>
            <person name="Beckman K.B."/>
            <person name="Gohl D.M."/>
        </authorList>
    </citation>
    <scope>NUCLEOTIDE SEQUENCE</scope>
    <source>
        <strain evidence="1">Duluth1</strain>
        <tissue evidence="1">Whole animal</tissue>
    </source>
</reference>
<protein>
    <recommendedName>
        <fullName evidence="3">ShKT domain-containing protein</fullName>
    </recommendedName>
</protein>
<proteinExistence type="predicted"/>
<accession>A0A9D4FAW7</accession>
<keyword evidence="2" id="KW-1185">Reference proteome</keyword>
<comment type="caution">
    <text evidence="1">The sequence shown here is derived from an EMBL/GenBank/DDBJ whole genome shotgun (WGS) entry which is preliminary data.</text>
</comment>
<gene>
    <name evidence="1" type="ORF">DPMN_146751</name>
</gene>
<sequence length="63" mass="6863">MPSFISTRLIIATPTTIAPDLDDRCGQYLQGGQALELCVTKYRIWGERNCPTTCGPCIGESSL</sequence>
<evidence type="ECO:0000313" key="2">
    <source>
        <dbReference type="Proteomes" id="UP000828390"/>
    </source>
</evidence>
<dbReference type="Proteomes" id="UP000828390">
    <property type="component" value="Unassembled WGS sequence"/>
</dbReference>
<dbReference type="EMBL" id="JAIWYP010000007">
    <property type="protein sequence ID" value="KAH3793245.1"/>
    <property type="molecule type" value="Genomic_DNA"/>
</dbReference>